<dbReference type="SUPFAM" id="SSF48452">
    <property type="entry name" value="TPR-like"/>
    <property type="match status" value="1"/>
</dbReference>
<protein>
    <submittedName>
        <fullName evidence="2">Putative Tetratricopeptide TPR_4</fullName>
    </submittedName>
</protein>
<evidence type="ECO:0000313" key="2">
    <source>
        <dbReference type="EMBL" id="CBH75246.1"/>
    </source>
</evidence>
<dbReference type="InterPro" id="IPR019734">
    <property type="entry name" value="TPR_rpt"/>
</dbReference>
<proteinExistence type="predicted"/>
<dbReference type="EMBL" id="CABL01000006">
    <property type="protein sequence ID" value="CBH75246.1"/>
    <property type="molecule type" value="Genomic_DNA"/>
</dbReference>
<dbReference type="AlphaFoldDB" id="E6PFL0"/>
<dbReference type="PROSITE" id="PS50975">
    <property type="entry name" value="ATP_GRASP"/>
    <property type="match status" value="1"/>
</dbReference>
<reference evidence="2" key="1">
    <citation type="submission" date="2009-10" db="EMBL/GenBank/DDBJ databases">
        <title>Diversity of trophic interactions inside an arsenic-rich microbial ecosystem.</title>
        <authorList>
            <person name="Bertin P.N."/>
            <person name="Heinrich-Salmeron A."/>
            <person name="Pelletier E."/>
            <person name="Goulhen-Chollet F."/>
            <person name="Arsene-Ploetze F."/>
            <person name="Gallien S."/>
            <person name="Calteau A."/>
            <person name="Vallenet D."/>
            <person name="Casiot C."/>
            <person name="Chane-Woon-Ming B."/>
            <person name="Giloteaux L."/>
            <person name="Barakat M."/>
            <person name="Bonnefoy V."/>
            <person name="Bruneel O."/>
            <person name="Chandler M."/>
            <person name="Cleiss J."/>
            <person name="Duran R."/>
            <person name="Elbaz-Poulichet F."/>
            <person name="Fonknechten N."/>
            <person name="Lauga B."/>
            <person name="Mornico D."/>
            <person name="Ortet P."/>
            <person name="Schaeffer C."/>
            <person name="Siguier P."/>
            <person name="Alexander Thil Smith A."/>
            <person name="Van Dorsselaer A."/>
            <person name="Weissenbach J."/>
            <person name="Medigue C."/>
            <person name="Le Paslier D."/>
        </authorList>
    </citation>
    <scope>NUCLEOTIDE SEQUENCE</scope>
</reference>
<dbReference type="InterPro" id="IPR011761">
    <property type="entry name" value="ATP-grasp"/>
</dbReference>
<dbReference type="SMART" id="SM00028">
    <property type="entry name" value="TPR"/>
    <property type="match status" value="2"/>
</dbReference>
<sequence>MDRAFQEAQALEAAGERAAARDAYVAILAADPTHLGALTNLGTLLTYSGYKRAGRLAYAQAVASHPQDLRARTNLAAALLDEGDPAAALEQYEAALAIDPRSIDAHQGLALLHARNAAWERARAHARIGFATHPIRRVPPRGGARRTRVLLLLSALGGNVDTERIVDADRFACDVLVAEFYEPQMQIDAYPLIFNAIGDAERCSEALAGALRFLETRREPVLNPPTAVLESSRVQNAARMAPIPGLRTARTVEIARAELPAASLAFPILLRSPGFHTGEYFERVECREDLPAVLAALPGDRLLAIEYLDTRAPDGFFRKYRVLIVGDRLYPIHLARSQEWKVHYFSARATEDRKERAFLADMNATLGARALTALEYVRRTLGLDYGGIDFTIDANGEVVLFEANATMNLFAPGPDAAPERTRAFETVRAAVSALLVARSSGTP</sequence>
<dbReference type="PROSITE" id="PS50005">
    <property type="entry name" value="TPR"/>
    <property type="match status" value="1"/>
</dbReference>
<dbReference type="Gene3D" id="3.30.470.20">
    <property type="entry name" value="ATP-grasp fold, B domain"/>
    <property type="match status" value="1"/>
</dbReference>
<dbReference type="SUPFAM" id="SSF56059">
    <property type="entry name" value="Glutathione synthetase ATP-binding domain-like"/>
    <property type="match status" value="1"/>
</dbReference>
<dbReference type="GO" id="GO:0005524">
    <property type="term" value="F:ATP binding"/>
    <property type="evidence" value="ECO:0007669"/>
    <property type="project" value="InterPro"/>
</dbReference>
<organism evidence="2">
    <name type="scientific">mine drainage metagenome</name>
    <dbReference type="NCBI Taxonomy" id="410659"/>
    <lineage>
        <taxon>unclassified sequences</taxon>
        <taxon>metagenomes</taxon>
        <taxon>ecological metagenomes</taxon>
    </lineage>
</organism>
<dbReference type="GO" id="GO:0046872">
    <property type="term" value="F:metal ion binding"/>
    <property type="evidence" value="ECO:0007669"/>
    <property type="project" value="InterPro"/>
</dbReference>
<comment type="caution">
    <text evidence="2">The sequence shown here is derived from an EMBL/GenBank/DDBJ whole genome shotgun (WGS) entry which is preliminary data.</text>
</comment>
<dbReference type="Pfam" id="PF14559">
    <property type="entry name" value="TPR_19"/>
    <property type="match status" value="1"/>
</dbReference>
<name>E6PFL0_9ZZZZ</name>
<gene>
    <name evidence="2" type="ORF">CARN1_1571</name>
</gene>
<evidence type="ECO:0000259" key="1">
    <source>
        <dbReference type="PROSITE" id="PS50975"/>
    </source>
</evidence>
<accession>E6PFL0</accession>
<feature type="domain" description="ATP-grasp" evidence="1">
    <location>
        <begin position="233"/>
        <end position="435"/>
    </location>
</feature>
<dbReference type="InterPro" id="IPR011990">
    <property type="entry name" value="TPR-like_helical_dom_sf"/>
</dbReference>
<dbReference type="Gene3D" id="1.25.40.10">
    <property type="entry name" value="Tetratricopeptide repeat domain"/>
    <property type="match status" value="1"/>
</dbReference>